<keyword evidence="6" id="KW-1185">Reference proteome</keyword>
<evidence type="ECO:0000256" key="2">
    <source>
        <dbReference type="ARBA" id="ARBA00022729"/>
    </source>
</evidence>
<evidence type="ECO:0000313" key="5">
    <source>
        <dbReference type="EMBL" id="MXP00401.1"/>
    </source>
</evidence>
<dbReference type="Proteomes" id="UP000469430">
    <property type="component" value="Unassembled WGS sequence"/>
</dbReference>
<dbReference type="CDD" id="cd06911">
    <property type="entry name" value="VirB9_CagX_TrbG"/>
    <property type="match status" value="1"/>
</dbReference>
<dbReference type="InterPro" id="IPR038161">
    <property type="entry name" value="VirB9/CagX/TrbG_C_sf"/>
</dbReference>
<evidence type="ECO:0000313" key="6">
    <source>
        <dbReference type="Proteomes" id="UP000469430"/>
    </source>
</evidence>
<feature type="compositionally biased region" description="Low complexity" evidence="3">
    <location>
        <begin position="259"/>
        <end position="269"/>
    </location>
</feature>
<accession>A0A6I4TYN2</accession>
<organism evidence="5 6">
    <name type="scientific">Croceibacterium xixiisoli</name>
    <dbReference type="NCBI Taxonomy" id="1476466"/>
    <lineage>
        <taxon>Bacteria</taxon>
        <taxon>Pseudomonadati</taxon>
        <taxon>Pseudomonadota</taxon>
        <taxon>Alphaproteobacteria</taxon>
        <taxon>Sphingomonadales</taxon>
        <taxon>Erythrobacteraceae</taxon>
        <taxon>Croceibacterium</taxon>
    </lineage>
</organism>
<comment type="similarity">
    <text evidence="1">Belongs to the TrbG/VirB9 family.</text>
</comment>
<protein>
    <submittedName>
        <fullName evidence="5">Type VI secretion protein</fullName>
    </submittedName>
</protein>
<feature type="chain" id="PRO_5026143528" evidence="4">
    <location>
        <begin position="32"/>
        <end position="277"/>
    </location>
</feature>
<feature type="signal peptide" evidence="4">
    <location>
        <begin position="1"/>
        <end position="31"/>
    </location>
</feature>
<comment type="caution">
    <text evidence="5">The sequence shown here is derived from an EMBL/GenBank/DDBJ whole genome shotgun (WGS) entry which is preliminary data.</text>
</comment>
<name>A0A6I4TYN2_9SPHN</name>
<dbReference type="RefSeq" id="WP_161392109.1">
    <property type="nucleotide sequence ID" value="NZ_JBHSCP010000002.1"/>
</dbReference>
<dbReference type="OrthoDB" id="7390264at2"/>
<evidence type="ECO:0000256" key="4">
    <source>
        <dbReference type="SAM" id="SignalP"/>
    </source>
</evidence>
<gene>
    <name evidence="5" type="ORF">GRI97_15525</name>
</gene>
<dbReference type="Pfam" id="PF03524">
    <property type="entry name" value="CagX"/>
    <property type="match status" value="1"/>
</dbReference>
<sequence>MIRALPAAVLPAAALLATALASTGLALPAQARDARLVERLYDPNQVVRIDGRVNVQATIQFGEGETIENVAIGDSQKWQVTPNRRANLLFVKPLAERAATNMTVVTSKHTYLFDLVAGPQVRTPLYVLAFTYPKELEPEPEEGTQVADVEGPNATELAAATDPYAVTDPARLNFAWTTRGASKLLPQRIYDDGDATFLSWPASSVLPAILIKNEEGVEGPVNFAVRGDTIVVDGVPREIVLRAGEDLATLINNGPPRQAAAPRDAALAANNSRSGGN</sequence>
<dbReference type="AlphaFoldDB" id="A0A6I4TYN2"/>
<dbReference type="EMBL" id="WTYJ01000003">
    <property type="protein sequence ID" value="MXP00401.1"/>
    <property type="molecule type" value="Genomic_DNA"/>
</dbReference>
<evidence type="ECO:0000256" key="1">
    <source>
        <dbReference type="ARBA" id="ARBA00006135"/>
    </source>
</evidence>
<evidence type="ECO:0000256" key="3">
    <source>
        <dbReference type="SAM" id="MobiDB-lite"/>
    </source>
</evidence>
<dbReference type="InterPro" id="IPR033645">
    <property type="entry name" value="VirB9/CagX/TrbG_C"/>
</dbReference>
<keyword evidence="2 4" id="KW-0732">Signal</keyword>
<dbReference type="Gene3D" id="2.60.40.2500">
    <property type="match status" value="1"/>
</dbReference>
<feature type="region of interest" description="Disordered" evidence="3">
    <location>
        <begin position="254"/>
        <end position="277"/>
    </location>
</feature>
<dbReference type="InterPro" id="IPR010258">
    <property type="entry name" value="Conjugal_tfr_TrbG/VirB9/CagX"/>
</dbReference>
<proteinExistence type="inferred from homology"/>
<reference evidence="5 6" key="1">
    <citation type="submission" date="2019-12" db="EMBL/GenBank/DDBJ databases">
        <title>Genomic-based taxomic classification of the family Erythrobacteraceae.</title>
        <authorList>
            <person name="Xu L."/>
        </authorList>
    </citation>
    <scope>NUCLEOTIDE SEQUENCE [LARGE SCALE GENOMIC DNA]</scope>
    <source>
        <strain evidence="5 6">S36</strain>
    </source>
</reference>